<dbReference type="Gene3D" id="1.25.40.10">
    <property type="entry name" value="Tetratricopeptide repeat domain"/>
    <property type="match status" value="1"/>
</dbReference>
<evidence type="ECO:0000256" key="2">
    <source>
        <dbReference type="ARBA" id="ARBA00022803"/>
    </source>
</evidence>
<dbReference type="SUPFAM" id="SSF48452">
    <property type="entry name" value="TPR-like"/>
    <property type="match status" value="1"/>
</dbReference>
<comment type="similarity">
    <text evidence="3">Belongs to the BBS4 family.</text>
</comment>
<evidence type="ECO:0000313" key="5">
    <source>
        <dbReference type="WBParaSite" id="Hba_14702"/>
    </source>
</evidence>
<protein>
    <submittedName>
        <fullName evidence="5">TPR_REGION domain-containing protein</fullName>
    </submittedName>
</protein>
<dbReference type="Proteomes" id="UP000095283">
    <property type="component" value="Unplaced"/>
</dbReference>
<sequence length="220" mass="24841">MTIVAEHSIGRVWQEEGERNGDAFRFLNGTDPTLQIPLRTVYTTRPSQDYACDYNGCLWNNIGMCLFAKGKLAQAHSCLKKAAFICPLDYKINYNLGIVNQAMGLYCSALHFLKAATELKRDDAQIIVVLSNMNDISNARRAYQKSISIEPKPSVVLNYAIFEFRQKNYKVSQDAIKQFRTVVNNGGCRMDLLTQADRLEDLLSSQSTTTVEKQHNSQSE</sequence>
<dbReference type="InterPro" id="IPR011990">
    <property type="entry name" value="TPR-like_helical_dom_sf"/>
</dbReference>
<dbReference type="GO" id="GO:0036064">
    <property type="term" value="C:ciliary basal body"/>
    <property type="evidence" value="ECO:0007669"/>
    <property type="project" value="TreeGrafter"/>
</dbReference>
<reference evidence="5" key="1">
    <citation type="submission" date="2016-11" db="UniProtKB">
        <authorList>
            <consortium name="WormBaseParasite"/>
        </authorList>
    </citation>
    <scope>IDENTIFICATION</scope>
</reference>
<dbReference type="Pfam" id="PF13181">
    <property type="entry name" value="TPR_8"/>
    <property type="match status" value="2"/>
</dbReference>
<name>A0A1I7XBG9_HETBA</name>
<dbReference type="PANTHER" id="PTHR44186:SF1">
    <property type="entry name" value="BARDET-BIEDL SYNDROME 4 PROTEIN"/>
    <property type="match status" value="1"/>
</dbReference>
<dbReference type="WBParaSite" id="Hba_14702">
    <property type="protein sequence ID" value="Hba_14702"/>
    <property type="gene ID" value="Hba_14702"/>
</dbReference>
<dbReference type="InterPro" id="IPR019734">
    <property type="entry name" value="TPR_rpt"/>
</dbReference>
<accession>A0A1I7XBG9</accession>
<keyword evidence="4" id="KW-1185">Reference proteome</keyword>
<proteinExistence type="inferred from homology"/>
<evidence type="ECO:0000256" key="1">
    <source>
        <dbReference type="ARBA" id="ARBA00022737"/>
    </source>
</evidence>
<evidence type="ECO:0000313" key="4">
    <source>
        <dbReference type="Proteomes" id="UP000095283"/>
    </source>
</evidence>
<dbReference type="AlphaFoldDB" id="A0A1I7XBG9"/>
<organism evidence="4 5">
    <name type="scientific">Heterorhabditis bacteriophora</name>
    <name type="common">Entomopathogenic nematode worm</name>
    <dbReference type="NCBI Taxonomy" id="37862"/>
    <lineage>
        <taxon>Eukaryota</taxon>
        <taxon>Metazoa</taxon>
        <taxon>Ecdysozoa</taxon>
        <taxon>Nematoda</taxon>
        <taxon>Chromadorea</taxon>
        <taxon>Rhabditida</taxon>
        <taxon>Rhabditina</taxon>
        <taxon>Rhabditomorpha</taxon>
        <taxon>Strongyloidea</taxon>
        <taxon>Heterorhabditidae</taxon>
        <taxon>Heterorhabditis</taxon>
    </lineage>
</organism>
<dbReference type="GO" id="GO:0061512">
    <property type="term" value="P:protein localization to cilium"/>
    <property type="evidence" value="ECO:0007669"/>
    <property type="project" value="TreeGrafter"/>
</dbReference>
<keyword evidence="2" id="KW-0802">TPR repeat</keyword>
<dbReference type="GO" id="GO:0060271">
    <property type="term" value="P:cilium assembly"/>
    <property type="evidence" value="ECO:0007669"/>
    <property type="project" value="TreeGrafter"/>
</dbReference>
<evidence type="ECO:0000256" key="3">
    <source>
        <dbReference type="ARBA" id="ARBA00023778"/>
    </source>
</evidence>
<dbReference type="SMART" id="SM00028">
    <property type="entry name" value="TPR"/>
    <property type="match status" value="3"/>
</dbReference>
<dbReference type="PANTHER" id="PTHR44186">
    <property type="match status" value="1"/>
</dbReference>
<keyword evidence="1" id="KW-0677">Repeat</keyword>